<dbReference type="PANTHER" id="PTHR22834">
    <property type="entry name" value="NUCLEAR FUSION PROTEIN FUS2"/>
    <property type="match status" value="1"/>
</dbReference>
<feature type="domain" description="DH" evidence="2">
    <location>
        <begin position="552"/>
        <end position="837"/>
    </location>
</feature>
<feature type="compositionally biased region" description="Polar residues" evidence="1">
    <location>
        <begin position="121"/>
        <end position="139"/>
    </location>
</feature>
<dbReference type="SUPFAM" id="SSF103657">
    <property type="entry name" value="BAR/IMD domain-like"/>
    <property type="match status" value="1"/>
</dbReference>
<reference evidence="3" key="1">
    <citation type="submission" date="2023-03" db="EMBL/GenBank/DDBJ databases">
        <title>Mating type loci evolution in Malassezia.</title>
        <authorList>
            <person name="Coelho M.A."/>
        </authorList>
    </citation>
    <scope>NUCLEOTIDE SEQUENCE</scope>
    <source>
        <strain evidence="3">CBS 9431</strain>
    </source>
</reference>
<feature type="region of interest" description="Disordered" evidence="1">
    <location>
        <begin position="1"/>
        <end position="26"/>
    </location>
</feature>
<dbReference type="GO" id="GO:0005737">
    <property type="term" value="C:cytoplasm"/>
    <property type="evidence" value="ECO:0007669"/>
    <property type="project" value="TreeGrafter"/>
</dbReference>
<evidence type="ECO:0000313" key="4">
    <source>
        <dbReference type="Proteomes" id="UP001217754"/>
    </source>
</evidence>
<dbReference type="RefSeq" id="XP_060123912.1">
    <property type="nucleotide sequence ID" value="XM_060267929.1"/>
</dbReference>
<dbReference type="Pfam" id="PF00621">
    <property type="entry name" value="RhoGEF"/>
    <property type="match status" value="1"/>
</dbReference>
<evidence type="ECO:0000259" key="2">
    <source>
        <dbReference type="PROSITE" id="PS50010"/>
    </source>
</evidence>
<feature type="compositionally biased region" description="Polar residues" evidence="1">
    <location>
        <begin position="592"/>
        <end position="607"/>
    </location>
</feature>
<feature type="region of interest" description="Disordered" evidence="1">
    <location>
        <begin position="1084"/>
        <end position="1219"/>
    </location>
</feature>
<organism evidence="3 4">
    <name type="scientific">Malassezia japonica</name>
    <dbReference type="NCBI Taxonomy" id="223818"/>
    <lineage>
        <taxon>Eukaryota</taxon>
        <taxon>Fungi</taxon>
        <taxon>Dikarya</taxon>
        <taxon>Basidiomycota</taxon>
        <taxon>Ustilaginomycotina</taxon>
        <taxon>Malasseziomycetes</taxon>
        <taxon>Malasseziales</taxon>
        <taxon>Malasseziaceae</taxon>
        <taxon>Malassezia</taxon>
    </lineage>
</organism>
<feature type="compositionally biased region" description="Basic and acidic residues" evidence="1">
    <location>
        <begin position="1100"/>
        <end position="1116"/>
    </location>
</feature>
<evidence type="ECO:0000256" key="1">
    <source>
        <dbReference type="SAM" id="MobiDB-lite"/>
    </source>
</evidence>
<feature type="region of interest" description="Disordered" evidence="1">
    <location>
        <begin position="394"/>
        <end position="437"/>
    </location>
</feature>
<dbReference type="SUPFAM" id="SSF48065">
    <property type="entry name" value="DBL homology domain (DH-domain)"/>
    <property type="match status" value="1"/>
</dbReference>
<sequence>MPVHPVPSGGPTSEAAVPATHQDWEPPPQFARYQIRRVASNDENLHRPMLGVDTQHLPRPESAVRVHSPLVPHAADTSPLLDGPEEKRLGRTASRILRLSRSFSRLGERKTSDGSGRGTPTPVSAQSRSTTPTLNTARSTPRLRSDSGQSTAGTTRMRTRTALLAARDSPDVSPTIDEMGQLYQHTPSPVWHEGDGWQKPPSRPSSRLERVRGALGSPSASPTVRLPLDLPSPTVHLNSPVETRAAKGVSPTDTRFSKGASPSDGRPRTSPNEVRMSPQDRRAALQDVRRIETPPPVPALPQSNPSGLGLTLDGQRVGPDELGEWPPMGSPSSPLDEDAAGLRRSKARAFQSPWKTTKRREKPLPSIDTPEEGQKRSNTNLRRLFKTGIVDEEEARRGAFRRRRSETRLASGGSDAPPLPPVDPSRDASPVASRPPIVHIPSPAAHARSASVAEASPAIASVPLAAPATIVRGASPALGATPAPARGASPALGSAVPLVLRPGGGPSVSYAPVTDPVGAAPPSLNPFRERADSLPALPASDAQDPARKRALLRQHILSELAETERTYAGDLEVVKGLYLAQARIYAGIKTPTTSMLAPSPHPQSGPTSPLPRTYSSRSTESADAKHWDHALHHPLSPKKRRDDRQSIHSLTSTEDEDGPSWAHPERTRRSPLVPERALPASPAPVAPLGVTDIHVIFAGLEPCAALASEMSSLLNAAVQHQDVQAVGSIFLQKMGQIEQVYALYCGRHEAAMARLSEVTTKNPAAAAFLAECDETSREHSRAWDLPSLLIKPVQRVLKYPLFLSSIVEQTDVREPCYPTLHAALQQIQLVADRINENKKRMEIVEQHGFVPPQAPRPSAFRRPPTALRKAKASPRPDEPPLTTDEGEYRALLERVDASERHLLSFSQECATWARSVRAMYTAQLHVADAWIAVYRTGDTRGVLSAIDRLVQFRAVLQHTLLDTVCARLDTELRRTVFATVHTVHTLLERPRMVMANRTAKEHEYRKYLAEAARKPTARPSTGARAFLSLHVQLMEELPALLRGIALVMDRCVMFFAEIQTAYYALVAEELHAFCTQYLPTAMTPNSASLTPTAATVRTPTEAREPPARPQRSEARPRVVRPSTPPSYPNEPAPAPSDTPNEHRTRHTPTPSVVTAHTTLEPLSPIERSRWRDSMQASSVGHMSFRDARTSFSDVSRSSYGDASSLGDLNTLPDYRFPTR</sequence>
<dbReference type="GO" id="GO:0032955">
    <property type="term" value="P:regulation of division septum assembly"/>
    <property type="evidence" value="ECO:0007669"/>
    <property type="project" value="TreeGrafter"/>
</dbReference>
<feature type="compositionally biased region" description="Polar residues" evidence="1">
    <location>
        <begin position="1084"/>
        <end position="1098"/>
    </location>
</feature>
<dbReference type="Proteomes" id="UP001217754">
    <property type="component" value="Chromosome 8"/>
</dbReference>
<dbReference type="EMBL" id="CP119965">
    <property type="protein sequence ID" value="WFD41015.1"/>
    <property type="molecule type" value="Genomic_DNA"/>
</dbReference>
<dbReference type="Gene3D" id="1.20.900.10">
    <property type="entry name" value="Dbl homology (DH) domain"/>
    <property type="match status" value="1"/>
</dbReference>
<feature type="compositionally biased region" description="Polar residues" evidence="1">
    <location>
        <begin position="1189"/>
        <end position="1201"/>
    </location>
</feature>
<feature type="region of interest" description="Disordered" evidence="1">
    <location>
        <begin position="71"/>
        <end position="157"/>
    </location>
</feature>
<proteinExistence type="predicted"/>
<feature type="compositionally biased region" description="Basic and acidic residues" evidence="1">
    <location>
        <begin position="620"/>
        <end position="631"/>
    </location>
</feature>
<dbReference type="InterPro" id="IPR000219">
    <property type="entry name" value="DH_dom"/>
</dbReference>
<evidence type="ECO:0000313" key="3">
    <source>
        <dbReference type="EMBL" id="WFD41015.1"/>
    </source>
</evidence>
<feature type="region of interest" description="Disordered" evidence="1">
    <location>
        <begin position="852"/>
        <end position="884"/>
    </location>
</feature>
<protein>
    <recommendedName>
        <fullName evidence="2">DH domain-containing protein</fullName>
    </recommendedName>
</protein>
<dbReference type="InterPro" id="IPR035899">
    <property type="entry name" value="DBL_dom_sf"/>
</dbReference>
<accession>A0AAF0F581</accession>
<dbReference type="GO" id="GO:0005085">
    <property type="term" value="F:guanyl-nucleotide exchange factor activity"/>
    <property type="evidence" value="ECO:0007669"/>
    <property type="project" value="InterPro"/>
</dbReference>
<feature type="compositionally biased region" description="Pro residues" evidence="1">
    <location>
        <begin position="1122"/>
        <end position="1136"/>
    </location>
</feature>
<feature type="region of interest" description="Disordered" evidence="1">
    <location>
        <begin position="592"/>
        <end position="677"/>
    </location>
</feature>
<keyword evidence="4" id="KW-1185">Reference proteome</keyword>
<feature type="compositionally biased region" description="Polar residues" evidence="1">
    <location>
        <begin position="1147"/>
        <end position="1157"/>
    </location>
</feature>
<feature type="compositionally biased region" description="Low complexity" evidence="1">
    <location>
        <begin position="94"/>
        <end position="105"/>
    </location>
</feature>
<dbReference type="InterPro" id="IPR051492">
    <property type="entry name" value="Dynamin-Rho_GEF"/>
</dbReference>
<feature type="compositionally biased region" description="Basic and acidic residues" evidence="1">
    <location>
        <begin position="278"/>
        <end position="292"/>
    </location>
</feature>
<feature type="region of interest" description="Disordered" evidence="1">
    <location>
        <begin position="185"/>
        <end position="380"/>
    </location>
</feature>
<dbReference type="Gene3D" id="1.20.1270.60">
    <property type="entry name" value="Arfaptin homology (AH) domain/BAR domain"/>
    <property type="match status" value="1"/>
</dbReference>
<dbReference type="GO" id="GO:0031991">
    <property type="term" value="P:regulation of actomyosin contractile ring contraction"/>
    <property type="evidence" value="ECO:0007669"/>
    <property type="project" value="TreeGrafter"/>
</dbReference>
<dbReference type="PANTHER" id="PTHR22834:SF20">
    <property type="entry name" value="SH3 DOMAIN-CONTAINING PROTEIN"/>
    <property type="match status" value="1"/>
</dbReference>
<dbReference type="GeneID" id="85227657"/>
<dbReference type="AlphaFoldDB" id="A0AAF0F581"/>
<dbReference type="SMART" id="SM00325">
    <property type="entry name" value="RhoGEF"/>
    <property type="match status" value="1"/>
</dbReference>
<gene>
    <name evidence="3" type="ORF">MJAP1_004006</name>
</gene>
<dbReference type="InterPro" id="IPR027267">
    <property type="entry name" value="AH/BAR_dom_sf"/>
</dbReference>
<dbReference type="PROSITE" id="PS50010">
    <property type="entry name" value="DH_2"/>
    <property type="match status" value="1"/>
</dbReference>
<name>A0AAF0F581_9BASI</name>